<dbReference type="Proteomes" id="UP000828390">
    <property type="component" value="Unassembled WGS sequence"/>
</dbReference>
<evidence type="ECO:0000313" key="1">
    <source>
        <dbReference type="EMBL" id="KAH3722352.1"/>
    </source>
</evidence>
<keyword evidence="2" id="KW-1185">Reference proteome</keyword>
<dbReference type="AlphaFoldDB" id="A0A9D4CDU2"/>
<accession>A0A9D4CDU2</accession>
<dbReference type="EMBL" id="JAIWYP010000013">
    <property type="protein sequence ID" value="KAH3722352.1"/>
    <property type="molecule type" value="Genomic_DNA"/>
</dbReference>
<reference evidence="1" key="2">
    <citation type="submission" date="2020-11" db="EMBL/GenBank/DDBJ databases">
        <authorList>
            <person name="McCartney M.A."/>
            <person name="Auch B."/>
            <person name="Kono T."/>
            <person name="Mallez S."/>
            <person name="Becker A."/>
            <person name="Gohl D.M."/>
            <person name="Silverstein K.A.T."/>
            <person name="Koren S."/>
            <person name="Bechman K.B."/>
            <person name="Herman A."/>
            <person name="Abrahante J.E."/>
            <person name="Garbe J."/>
        </authorList>
    </citation>
    <scope>NUCLEOTIDE SEQUENCE</scope>
    <source>
        <strain evidence="1">Duluth1</strain>
        <tissue evidence="1">Whole animal</tissue>
    </source>
</reference>
<evidence type="ECO:0000313" key="2">
    <source>
        <dbReference type="Proteomes" id="UP000828390"/>
    </source>
</evidence>
<organism evidence="1 2">
    <name type="scientific">Dreissena polymorpha</name>
    <name type="common">Zebra mussel</name>
    <name type="synonym">Mytilus polymorpha</name>
    <dbReference type="NCBI Taxonomy" id="45954"/>
    <lineage>
        <taxon>Eukaryota</taxon>
        <taxon>Metazoa</taxon>
        <taxon>Spiralia</taxon>
        <taxon>Lophotrochozoa</taxon>
        <taxon>Mollusca</taxon>
        <taxon>Bivalvia</taxon>
        <taxon>Autobranchia</taxon>
        <taxon>Heteroconchia</taxon>
        <taxon>Euheterodonta</taxon>
        <taxon>Imparidentia</taxon>
        <taxon>Neoheterodontei</taxon>
        <taxon>Myida</taxon>
        <taxon>Dreissenoidea</taxon>
        <taxon>Dreissenidae</taxon>
        <taxon>Dreissena</taxon>
    </lineage>
</organism>
<reference evidence="1" key="1">
    <citation type="journal article" date="2019" name="bioRxiv">
        <title>The Genome of the Zebra Mussel, Dreissena polymorpha: A Resource for Invasive Species Research.</title>
        <authorList>
            <person name="McCartney M.A."/>
            <person name="Auch B."/>
            <person name="Kono T."/>
            <person name="Mallez S."/>
            <person name="Zhang Y."/>
            <person name="Obille A."/>
            <person name="Becker A."/>
            <person name="Abrahante J.E."/>
            <person name="Garbe J."/>
            <person name="Badalamenti J.P."/>
            <person name="Herman A."/>
            <person name="Mangelson H."/>
            <person name="Liachko I."/>
            <person name="Sullivan S."/>
            <person name="Sone E.D."/>
            <person name="Koren S."/>
            <person name="Silverstein K.A.T."/>
            <person name="Beckman K.B."/>
            <person name="Gohl D.M."/>
        </authorList>
    </citation>
    <scope>NUCLEOTIDE SEQUENCE</scope>
    <source>
        <strain evidence="1">Duluth1</strain>
        <tissue evidence="1">Whole animal</tissue>
    </source>
</reference>
<sequence length="120" mass="13084">MQYTYTTSCTNKFSSCTSGHCAVRCLAVPAGISFHLIGRELHPWQHGPVILMSHKPGTSLQGGRGTGCHWHYTPLTLLFLGRPPTHQGIVPPNVIVSPPQTSRRTRGSILTISRTPMPLS</sequence>
<gene>
    <name evidence="1" type="ORF">DPMN_065310</name>
</gene>
<proteinExistence type="predicted"/>
<protein>
    <submittedName>
        <fullName evidence="1">Uncharacterized protein</fullName>
    </submittedName>
</protein>
<comment type="caution">
    <text evidence="1">The sequence shown here is derived from an EMBL/GenBank/DDBJ whole genome shotgun (WGS) entry which is preliminary data.</text>
</comment>
<name>A0A9D4CDU2_DREPO</name>